<proteinExistence type="predicted"/>
<dbReference type="PANTHER" id="PTHR39173">
    <property type="entry name" value="ACETYLTRANSFERASE"/>
    <property type="match status" value="1"/>
</dbReference>
<protein>
    <recommendedName>
        <fullName evidence="3">GNAT family N-acetyltransferase</fullName>
    </recommendedName>
</protein>
<name>A0ABQ4M1E7_9BACL</name>
<organism evidence="1 2">
    <name type="scientific">Paenibacillus cookii</name>
    <dbReference type="NCBI Taxonomy" id="157839"/>
    <lineage>
        <taxon>Bacteria</taxon>
        <taxon>Bacillati</taxon>
        <taxon>Bacillota</taxon>
        <taxon>Bacilli</taxon>
        <taxon>Bacillales</taxon>
        <taxon>Paenibacillaceae</taxon>
        <taxon>Paenibacillus</taxon>
    </lineage>
</organism>
<reference evidence="1 2" key="1">
    <citation type="submission" date="2021-03" db="EMBL/GenBank/DDBJ databases">
        <title>Antimicrobial resistance genes in bacteria isolated from Japanese honey, and their potential for conferring macrolide and lincosamide resistance in the American foulbrood pathogen Paenibacillus larvae.</title>
        <authorList>
            <person name="Okamoto M."/>
            <person name="Kumagai M."/>
            <person name="Kanamori H."/>
            <person name="Takamatsu D."/>
        </authorList>
    </citation>
    <scope>NUCLEOTIDE SEQUENCE [LARGE SCALE GENOMIC DNA]</scope>
    <source>
        <strain evidence="1 2">J21TS3</strain>
    </source>
</reference>
<keyword evidence="2" id="KW-1185">Reference proteome</keyword>
<evidence type="ECO:0000313" key="2">
    <source>
        <dbReference type="Proteomes" id="UP000680638"/>
    </source>
</evidence>
<comment type="caution">
    <text evidence="1">The sequence shown here is derived from an EMBL/GenBank/DDBJ whole genome shotgun (WGS) entry which is preliminary data.</text>
</comment>
<sequence length="58" mass="6395">MFSLALEKAKEFGITKAIIACDDWNAASEKTILKNGGMPDASFTEADGNIVKRFWIET</sequence>
<gene>
    <name evidence="1" type="ORF">J21TS3_41720</name>
</gene>
<evidence type="ECO:0008006" key="3">
    <source>
        <dbReference type="Google" id="ProtNLM"/>
    </source>
</evidence>
<accession>A0ABQ4M1E7</accession>
<dbReference type="Proteomes" id="UP000680638">
    <property type="component" value="Unassembled WGS sequence"/>
</dbReference>
<dbReference type="EMBL" id="BORW01000030">
    <property type="protein sequence ID" value="GIO69351.1"/>
    <property type="molecule type" value="Genomic_DNA"/>
</dbReference>
<dbReference type="PANTHER" id="PTHR39173:SF1">
    <property type="entry name" value="ACETYLTRANSFERASE"/>
    <property type="match status" value="1"/>
</dbReference>
<evidence type="ECO:0000313" key="1">
    <source>
        <dbReference type="EMBL" id="GIO69351.1"/>
    </source>
</evidence>